<reference evidence="2 3" key="1">
    <citation type="submission" date="2017-10" db="EMBL/GenBank/DDBJ databases">
        <title>Complete Genome Sequence of Faecalibacterium prausnitzii isolated from the gut of healthy adult Indian.</title>
        <authorList>
            <person name="Bag S."/>
            <person name="Ghosh T.S."/>
            <person name="Das B."/>
        </authorList>
    </citation>
    <scope>NUCLEOTIDE SEQUENCE [LARGE SCALE GENOMIC DNA]</scope>
    <source>
        <strain evidence="2 3">Indica</strain>
    </source>
</reference>
<feature type="signal peptide" evidence="1">
    <location>
        <begin position="1"/>
        <end position="24"/>
    </location>
</feature>
<dbReference type="Pfam" id="PF13306">
    <property type="entry name" value="LRR_5"/>
    <property type="match status" value="4"/>
</dbReference>
<accession>A0A291TBY8</accession>
<evidence type="ECO:0000256" key="1">
    <source>
        <dbReference type="SAM" id="SignalP"/>
    </source>
</evidence>
<evidence type="ECO:0000313" key="2">
    <source>
        <dbReference type="EMBL" id="ATL90635.1"/>
    </source>
</evidence>
<evidence type="ECO:0000313" key="3">
    <source>
        <dbReference type="Proteomes" id="UP000223709"/>
    </source>
</evidence>
<dbReference type="InterPro" id="IPR053139">
    <property type="entry name" value="Surface_bspA-like"/>
</dbReference>
<feature type="chain" id="PRO_5039268049" description="Leucine-rich repeat domain-containing protein" evidence="1">
    <location>
        <begin position="25"/>
        <end position="932"/>
    </location>
</feature>
<organism evidence="2 3">
    <name type="scientific">Faecalibacterium prausnitzii</name>
    <dbReference type="NCBI Taxonomy" id="853"/>
    <lineage>
        <taxon>Bacteria</taxon>
        <taxon>Bacillati</taxon>
        <taxon>Bacillota</taxon>
        <taxon>Clostridia</taxon>
        <taxon>Eubacteriales</taxon>
        <taxon>Oscillospiraceae</taxon>
        <taxon>Faecalibacterium</taxon>
    </lineage>
</organism>
<name>A0A291TBY8_9FIRM</name>
<protein>
    <recommendedName>
        <fullName evidence="4">Leucine-rich repeat domain-containing protein</fullName>
    </recommendedName>
</protein>
<sequence length="932" mass="101013">MRLKRVISAALAVSMAVSMMPATAVSAFAEGTSTNTAETTTVTGKNSTESEAKTYGYCGAENQKESVQWKYDESTKVLTIFGNGPMADYNGIADTDVGTDNDLRPWKPYLDQITEVHIEEGVTAIGNSAFRGMKALKKANIPASIRDLGDYIFRHDEVLEEVIWAEGFEAAETTDVDSNQNANQNVYTGKYLPTSMFDYCYELGKGKELTKWLPKSFEGVGCAAVRGTQFTVDFDHWSNLKYIGAYAFSTMPNLESFTLTDDIKFGLRKNSQVPEGASNAFQGSGLKKLIVRTEKLPYAIVRDCENLSVIDLGNNPTSIRDSEFKGTAIEEIDIPKSVTKVDAWAFANCRNLKRVTFYGETALHHVPFPACGIETFIIEEGAKITSDDSNPFREQPTGSYPAVTSLKNVEILGTLNTSRTDMTTETLWKNMFSPSEQLKEVTVSDANLQYVKAETFPKMENLKVVGDDATFEASLAGCTNLKTVDLTGCKKIASYAAGCFGDGMNDSTVIYVNDASAIPGSDTGISNRHGIVMVVKGGTVNTDKTGFDSVTKAGCTAKWYENADFTGEAVTTPEIGKTYYAKWEVTPVAATMDVTTSKSDYLVNTPVDVNIAIAPGTDMYKILNGSVALTYGDEVEKVELNGKELTEKEYTVQELAQKMELTSRSSNIKATLNVTYKKAGKFDFDVALKDAKGAQICADGTQVVVAEEAAELTPATKLYTLTVKNADVTIKNGDEEIKAEKNDKGELIAKVPEKADVTVTYTSQSDAVAFDQWTITTDETLDVDVKNNPLKFQMPAGGMTIEAMTKDASIEEDEPNILGTAAVVGTAAAGTAILAWQGYQLGTELYLKTALPAGTAIPTNRAELALLVWNHAGKPAPAAVLPADATDTQKAIAWAVENDLLKAAKDNGETYVDTDSVSRVEVIRVWNKAQEK</sequence>
<dbReference type="EMBL" id="CP023819">
    <property type="protein sequence ID" value="ATL90635.1"/>
    <property type="molecule type" value="Genomic_DNA"/>
</dbReference>
<gene>
    <name evidence="2" type="ORF">CRH10_10160</name>
</gene>
<dbReference type="InterPro" id="IPR032675">
    <property type="entry name" value="LRR_dom_sf"/>
</dbReference>
<keyword evidence="1" id="KW-0732">Signal</keyword>
<dbReference type="PANTHER" id="PTHR45661:SF3">
    <property type="entry name" value="IG-LIKE DOMAIN-CONTAINING PROTEIN"/>
    <property type="match status" value="1"/>
</dbReference>
<dbReference type="Gene3D" id="3.80.10.10">
    <property type="entry name" value="Ribonuclease Inhibitor"/>
    <property type="match status" value="2"/>
</dbReference>
<dbReference type="PANTHER" id="PTHR45661">
    <property type="entry name" value="SURFACE ANTIGEN"/>
    <property type="match status" value="1"/>
</dbReference>
<dbReference type="Proteomes" id="UP000223709">
    <property type="component" value="Chromosome"/>
</dbReference>
<dbReference type="SUPFAM" id="SSF52058">
    <property type="entry name" value="L domain-like"/>
    <property type="match status" value="1"/>
</dbReference>
<proteinExistence type="predicted"/>
<evidence type="ECO:0008006" key="4">
    <source>
        <dbReference type="Google" id="ProtNLM"/>
    </source>
</evidence>
<dbReference type="AlphaFoldDB" id="A0A291TBY8"/>
<dbReference type="InterPro" id="IPR026906">
    <property type="entry name" value="LRR_5"/>
</dbReference>